<keyword evidence="3" id="KW-1185">Reference proteome</keyword>
<proteinExistence type="predicted"/>
<organism evidence="2 3">
    <name type="scientific">Pseudorhizobium endolithicum</name>
    <dbReference type="NCBI Taxonomy" id="1191678"/>
    <lineage>
        <taxon>Bacteria</taxon>
        <taxon>Pseudomonadati</taxon>
        <taxon>Pseudomonadota</taxon>
        <taxon>Alphaproteobacteria</taxon>
        <taxon>Hyphomicrobiales</taxon>
        <taxon>Rhizobiaceae</taxon>
        <taxon>Rhizobium/Agrobacterium group</taxon>
        <taxon>Pseudorhizobium</taxon>
    </lineage>
</organism>
<evidence type="ECO:0000313" key="3">
    <source>
        <dbReference type="Proteomes" id="UP000606921"/>
    </source>
</evidence>
<reference evidence="2 3" key="1">
    <citation type="submission" date="2020-11" db="EMBL/GenBank/DDBJ databases">
        <authorList>
            <person name="Lassalle F."/>
        </authorList>
    </citation>
    <scope>NUCLEOTIDE SEQUENCE [LARGE SCALE GENOMIC DNA]</scope>
    <source>
        <strain evidence="2 3">JC140</strain>
    </source>
</reference>
<keyword evidence="1" id="KW-0732">Signal</keyword>
<evidence type="ECO:0000313" key="2">
    <source>
        <dbReference type="EMBL" id="CAD7051488.1"/>
    </source>
</evidence>
<dbReference type="Proteomes" id="UP000606921">
    <property type="component" value="Unassembled WGS sequence"/>
</dbReference>
<accession>A0ABN7JXW0</accession>
<name>A0ABN7JXW0_9HYPH</name>
<comment type="caution">
    <text evidence="2">The sequence shown here is derived from an EMBL/GenBank/DDBJ whole genome shotgun (WGS) entry which is preliminary data.</text>
</comment>
<evidence type="ECO:0000256" key="1">
    <source>
        <dbReference type="SAM" id="SignalP"/>
    </source>
</evidence>
<sequence length="110" mass="12053">MKGILSAAAMGILLSAAVAGPSQAEQSELSAFLFGRHYDDGVTAIPIIQDPSEDERHPSYFLYPARMRVAQQIVTSDPSLLDALARRNIAVYNVLWVRTAANGGRIVYYR</sequence>
<protein>
    <submittedName>
        <fullName evidence="2">Uncharacterized protein</fullName>
    </submittedName>
</protein>
<gene>
    <name evidence="2" type="ORF">REJC140_01734</name>
</gene>
<dbReference type="EMBL" id="CABFWF030000015">
    <property type="protein sequence ID" value="CAD7051488.1"/>
    <property type="molecule type" value="Genomic_DNA"/>
</dbReference>
<feature type="chain" id="PRO_5046765724" evidence="1">
    <location>
        <begin position="25"/>
        <end position="110"/>
    </location>
</feature>
<feature type="signal peptide" evidence="1">
    <location>
        <begin position="1"/>
        <end position="24"/>
    </location>
</feature>
<dbReference type="RefSeq" id="WP_142593788.1">
    <property type="nucleotide sequence ID" value="NZ_CABFWF030000015.1"/>
</dbReference>